<accession>A0A8C6HLL8</accession>
<dbReference type="Ensembl" id="ENSMSIT00000029366.1">
    <property type="protein sequence ID" value="ENSMSIP00000023268.1"/>
    <property type="gene ID" value="ENSMSIG00000019766.1"/>
</dbReference>
<dbReference type="GO" id="GO:0008289">
    <property type="term" value="F:lipid binding"/>
    <property type="evidence" value="ECO:0007669"/>
    <property type="project" value="InterPro"/>
</dbReference>
<dbReference type="PANTHER" id="PTHR14096">
    <property type="entry name" value="APOLIPOPROTEIN L"/>
    <property type="match status" value="1"/>
</dbReference>
<dbReference type="Pfam" id="PF05461">
    <property type="entry name" value="ApoL"/>
    <property type="match status" value="1"/>
</dbReference>
<dbReference type="GO" id="GO:0042157">
    <property type="term" value="P:lipoprotein metabolic process"/>
    <property type="evidence" value="ECO:0007669"/>
    <property type="project" value="InterPro"/>
</dbReference>
<organism evidence="2 3">
    <name type="scientific">Mus spicilegus</name>
    <name type="common">Mound-building mouse</name>
    <dbReference type="NCBI Taxonomy" id="10103"/>
    <lineage>
        <taxon>Eukaryota</taxon>
        <taxon>Metazoa</taxon>
        <taxon>Chordata</taxon>
        <taxon>Craniata</taxon>
        <taxon>Vertebrata</taxon>
        <taxon>Euteleostomi</taxon>
        <taxon>Mammalia</taxon>
        <taxon>Eutheria</taxon>
        <taxon>Euarchontoglires</taxon>
        <taxon>Glires</taxon>
        <taxon>Rodentia</taxon>
        <taxon>Myomorpha</taxon>
        <taxon>Muroidea</taxon>
        <taxon>Muridae</taxon>
        <taxon>Murinae</taxon>
        <taxon>Mus</taxon>
        <taxon>Mus</taxon>
    </lineage>
</organism>
<reference evidence="2" key="2">
    <citation type="submission" date="2025-09" db="UniProtKB">
        <authorList>
            <consortium name="Ensembl"/>
        </authorList>
    </citation>
    <scope>IDENTIFICATION</scope>
</reference>
<dbReference type="GO" id="GO:0016020">
    <property type="term" value="C:membrane"/>
    <property type="evidence" value="ECO:0007669"/>
    <property type="project" value="TreeGrafter"/>
</dbReference>
<protein>
    <submittedName>
        <fullName evidence="2">Apolipoprotein L 11b</fullName>
    </submittedName>
</protein>
<dbReference type="AlphaFoldDB" id="A0A8C6HLL8"/>
<reference evidence="2" key="1">
    <citation type="submission" date="2025-08" db="UniProtKB">
        <authorList>
            <consortium name="Ensembl"/>
        </authorList>
    </citation>
    <scope>IDENTIFICATION</scope>
</reference>
<dbReference type="GO" id="GO:0006869">
    <property type="term" value="P:lipid transport"/>
    <property type="evidence" value="ECO:0007669"/>
    <property type="project" value="InterPro"/>
</dbReference>
<keyword evidence="3" id="KW-1185">Reference proteome</keyword>
<evidence type="ECO:0000256" key="1">
    <source>
        <dbReference type="ARBA" id="ARBA00010090"/>
    </source>
</evidence>
<name>A0A8C6HLL8_MUSSI</name>
<evidence type="ECO:0000313" key="3">
    <source>
        <dbReference type="Proteomes" id="UP000694415"/>
    </source>
</evidence>
<dbReference type="PANTHER" id="PTHR14096:SF35">
    <property type="entry name" value="APOLIPOPROTEIN L 10A-RELATED"/>
    <property type="match status" value="1"/>
</dbReference>
<proteinExistence type="inferred from homology"/>
<comment type="similarity">
    <text evidence="1">Belongs to the apolipoprotein L family.</text>
</comment>
<dbReference type="GeneTree" id="ENSGT01030000234599"/>
<evidence type="ECO:0000313" key="2">
    <source>
        <dbReference type="Ensembl" id="ENSMSIP00000023268.1"/>
    </source>
</evidence>
<sequence length="337" mass="37546">MDWNEILEGITKVECRIVEKVIDDVTEDFLRTDLRSLITEDGAWNGFVEAAELSSEEGEALRDALKERLAQDPTDENDRPQREQQKERFLREFPQLKKKLEDHIRKLRDLADKFDQVHKDCTISNVVSTSASAASGVLALLGLVLSPFTAGASLVLSASSVALGATSSVSSFTTTAVEESMTLSYESEARNLIGASMNVLEEILNIMPKITCKFYNTVAELVEAFKTLKGQIQTIRRARSISRQGAQARNLTSTGRSSGQVVPQMTRGARFQKGVFTSVLLGWDVYDLVTNQRICIMGQKQSQVEHGTWLTSWRRTFRNLSRSTRLCSQTCLSDALP</sequence>
<dbReference type="Proteomes" id="UP000694415">
    <property type="component" value="Unplaced"/>
</dbReference>
<dbReference type="InterPro" id="IPR008405">
    <property type="entry name" value="ApoL"/>
</dbReference>
<dbReference type="GO" id="GO:0005576">
    <property type="term" value="C:extracellular region"/>
    <property type="evidence" value="ECO:0007669"/>
    <property type="project" value="InterPro"/>
</dbReference>